<keyword evidence="8 10" id="KW-0413">Isomerase</keyword>
<feature type="domain" description="PPIase FKBP-type" evidence="9">
    <location>
        <begin position="1"/>
        <end position="79"/>
    </location>
</feature>
<reference evidence="10" key="1">
    <citation type="journal article" date="2012" name="PLoS ONE">
        <title>Gene sets for utilization of primary and secondary nutrition supplies in the distal gut of endangered iberian lynx.</title>
        <authorList>
            <person name="Alcaide M."/>
            <person name="Messina E."/>
            <person name="Richter M."/>
            <person name="Bargiela R."/>
            <person name="Peplies J."/>
            <person name="Huws S.A."/>
            <person name="Newbold C.J."/>
            <person name="Golyshin P.N."/>
            <person name="Simon M.A."/>
            <person name="Lopez G."/>
            <person name="Yakimov M.M."/>
            <person name="Ferrer M."/>
        </authorList>
    </citation>
    <scope>NUCLEOTIDE SEQUENCE</scope>
</reference>
<dbReference type="EMBL" id="AMCI01003163">
    <property type="protein sequence ID" value="EJX00938.1"/>
    <property type="molecule type" value="Genomic_DNA"/>
</dbReference>
<dbReference type="PROSITE" id="PS50059">
    <property type="entry name" value="FKBP_PPIASE"/>
    <property type="match status" value="1"/>
</dbReference>
<dbReference type="AlphaFoldDB" id="J9GGJ4"/>
<dbReference type="SUPFAM" id="SSF54534">
    <property type="entry name" value="FKBP-like"/>
    <property type="match status" value="1"/>
</dbReference>
<sequence>MAYKLYTVEDGERDFTEEAPATHPFQFISGLGMTLEAFENQLNNLNQGDTFDFTLTPEEAYGEYNEEHVIDLPKEIFMIDGKFDNEHVVEGAVLPLMTNDGQRINGSVVEVKEDVVVMDMNHPLAGCSLNFVGEVITSRAATNEEISEAVQMMSSDCGGSCGGCGGGCGNGECGDGCGCEGGCCH</sequence>
<dbReference type="EC" id="5.2.1.8" evidence="4"/>
<dbReference type="Gene3D" id="3.10.50.40">
    <property type="match status" value="1"/>
</dbReference>
<dbReference type="GO" id="GO:0003755">
    <property type="term" value="F:peptidyl-prolyl cis-trans isomerase activity"/>
    <property type="evidence" value="ECO:0007669"/>
    <property type="project" value="UniProtKB-KW"/>
</dbReference>
<evidence type="ECO:0000256" key="8">
    <source>
        <dbReference type="ARBA" id="ARBA00023235"/>
    </source>
</evidence>
<evidence type="ECO:0000256" key="5">
    <source>
        <dbReference type="ARBA" id="ARBA00022490"/>
    </source>
</evidence>
<keyword evidence="6" id="KW-0697">Rotamase</keyword>
<evidence type="ECO:0000256" key="6">
    <source>
        <dbReference type="ARBA" id="ARBA00023110"/>
    </source>
</evidence>
<dbReference type="Gene3D" id="2.40.10.330">
    <property type="match status" value="1"/>
</dbReference>
<organism evidence="10">
    <name type="scientific">gut metagenome</name>
    <dbReference type="NCBI Taxonomy" id="749906"/>
    <lineage>
        <taxon>unclassified sequences</taxon>
        <taxon>metagenomes</taxon>
        <taxon>organismal metagenomes</taxon>
    </lineage>
</organism>
<dbReference type="Pfam" id="PF00254">
    <property type="entry name" value="FKBP_C"/>
    <property type="match status" value="1"/>
</dbReference>
<comment type="catalytic activity">
    <reaction evidence="1">
        <text>[protein]-peptidylproline (omega=180) = [protein]-peptidylproline (omega=0)</text>
        <dbReference type="Rhea" id="RHEA:16237"/>
        <dbReference type="Rhea" id="RHEA-COMP:10747"/>
        <dbReference type="Rhea" id="RHEA-COMP:10748"/>
        <dbReference type="ChEBI" id="CHEBI:83833"/>
        <dbReference type="ChEBI" id="CHEBI:83834"/>
        <dbReference type="EC" id="5.2.1.8"/>
    </reaction>
</comment>
<dbReference type="PANTHER" id="PTHR47861">
    <property type="entry name" value="FKBP-TYPE PEPTIDYL-PROLYL CIS-TRANS ISOMERASE SLYD"/>
    <property type="match status" value="1"/>
</dbReference>
<dbReference type="GO" id="GO:0005737">
    <property type="term" value="C:cytoplasm"/>
    <property type="evidence" value="ECO:0007669"/>
    <property type="project" value="UniProtKB-SubCell"/>
</dbReference>
<comment type="similarity">
    <text evidence="3">Belongs to the FKBP-type PPIase family.</text>
</comment>
<evidence type="ECO:0000256" key="7">
    <source>
        <dbReference type="ARBA" id="ARBA00023186"/>
    </source>
</evidence>
<accession>J9GGJ4</accession>
<dbReference type="GO" id="GO:0042026">
    <property type="term" value="P:protein refolding"/>
    <property type="evidence" value="ECO:0007669"/>
    <property type="project" value="UniProtKB-ARBA"/>
</dbReference>
<dbReference type="InterPro" id="IPR046357">
    <property type="entry name" value="PPIase_dom_sf"/>
</dbReference>
<evidence type="ECO:0000256" key="1">
    <source>
        <dbReference type="ARBA" id="ARBA00000971"/>
    </source>
</evidence>
<gene>
    <name evidence="10" type="ORF">EVA_10950</name>
</gene>
<evidence type="ECO:0000256" key="3">
    <source>
        <dbReference type="ARBA" id="ARBA00006577"/>
    </source>
</evidence>
<dbReference type="InterPro" id="IPR048261">
    <property type="entry name" value="SlpA/SlyD-like_ins_sf"/>
</dbReference>
<evidence type="ECO:0000256" key="2">
    <source>
        <dbReference type="ARBA" id="ARBA00004496"/>
    </source>
</evidence>
<name>J9GGJ4_9ZZZZ</name>
<keyword evidence="7" id="KW-0143">Chaperone</keyword>
<dbReference type="PANTHER" id="PTHR47861:SF3">
    <property type="entry name" value="FKBP-TYPE PEPTIDYL-PROLYL CIS-TRANS ISOMERASE SLYD"/>
    <property type="match status" value="1"/>
</dbReference>
<protein>
    <recommendedName>
        <fullName evidence="4">peptidylprolyl isomerase</fullName>
        <ecNumber evidence="4">5.2.1.8</ecNumber>
    </recommendedName>
</protein>
<evidence type="ECO:0000313" key="10">
    <source>
        <dbReference type="EMBL" id="EJX00938.1"/>
    </source>
</evidence>
<proteinExistence type="inferred from homology"/>
<evidence type="ECO:0000259" key="9">
    <source>
        <dbReference type="PROSITE" id="PS50059"/>
    </source>
</evidence>
<evidence type="ECO:0000256" key="4">
    <source>
        <dbReference type="ARBA" id="ARBA00013194"/>
    </source>
</evidence>
<comment type="caution">
    <text evidence="10">The sequence shown here is derived from an EMBL/GenBank/DDBJ whole genome shotgun (WGS) entry which is preliminary data.</text>
</comment>
<comment type="subcellular location">
    <subcellularLocation>
        <location evidence="2">Cytoplasm</location>
    </subcellularLocation>
</comment>
<keyword evidence="5" id="KW-0963">Cytoplasm</keyword>
<dbReference type="InterPro" id="IPR001179">
    <property type="entry name" value="PPIase_FKBP_dom"/>
</dbReference>